<sequence>MGKRLGEEIRLKAVREALAGIKVGALARMYDVHPETIRGWIRDHRDDVAPEEIPMTDEHMQELQRLQEIEAKYEKAMKILGEKELENEILRELIKKRNPAYPKSTK</sequence>
<keyword evidence="1" id="KW-0175">Coiled coil</keyword>
<comment type="caution">
    <text evidence="2">The sequence shown here is derived from an EMBL/GenBank/DDBJ whole genome shotgun (WGS) entry which is preliminary data.</text>
</comment>
<accession>A0ABX1Y0A9</accession>
<organism evidence="2 3">
    <name type="scientific">Paenibacillus phytorum</name>
    <dbReference type="NCBI Taxonomy" id="2654977"/>
    <lineage>
        <taxon>Bacteria</taxon>
        <taxon>Bacillati</taxon>
        <taxon>Bacillota</taxon>
        <taxon>Bacilli</taxon>
        <taxon>Bacillales</taxon>
        <taxon>Paenibacillaceae</taxon>
        <taxon>Paenibacillus</taxon>
    </lineage>
</organism>
<dbReference type="SUPFAM" id="SSF46689">
    <property type="entry name" value="Homeodomain-like"/>
    <property type="match status" value="1"/>
</dbReference>
<evidence type="ECO:0000256" key="1">
    <source>
        <dbReference type="SAM" id="Coils"/>
    </source>
</evidence>
<reference evidence="2 3" key="1">
    <citation type="submission" date="2019-10" db="EMBL/GenBank/DDBJ databases">
        <title>Description of Paenibacillus terrestris sp. nov.</title>
        <authorList>
            <person name="Carlier A."/>
            <person name="Qi S."/>
        </authorList>
    </citation>
    <scope>NUCLEOTIDE SEQUENCE [LARGE SCALE GENOMIC DNA]</scope>
    <source>
        <strain evidence="2 3">LMG 31458</strain>
    </source>
</reference>
<name>A0ABX1Y0A9_9BACL</name>
<dbReference type="Pfam" id="PF01527">
    <property type="entry name" value="HTH_Tnp_1"/>
    <property type="match status" value="1"/>
</dbReference>
<dbReference type="InterPro" id="IPR009057">
    <property type="entry name" value="Homeodomain-like_sf"/>
</dbReference>
<dbReference type="RefSeq" id="WP_171645673.1">
    <property type="nucleotide sequence ID" value="NZ_WHOA01000161.1"/>
</dbReference>
<gene>
    <name evidence="2" type="ORF">GC098_23200</name>
</gene>
<evidence type="ECO:0000313" key="3">
    <source>
        <dbReference type="Proteomes" id="UP000616779"/>
    </source>
</evidence>
<protein>
    <submittedName>
        <fullName evidence="2">Transposase</fullName>
    </submittedName>
</protein>
<keyword evidence="3" id="KW-1185">Reference proteome</keyword>
<dbReference type="InterPro" id="IPR002514">
    <property type="entry name" value="Transposase_8"/>
</dbReference>
<proteinExistence type="predicted"/>
<evidence type="ECO:0000313" key="2">
    <source>
        <dbReference type="EMBL" id="NOU74267.1"/>
    </source>
</evidence>
<dbReference type="Proteomes" id="UP000616779">
    <property type="component" value="Unassembled WGS sequence"/>
</dbReference>
<feature type="coiled-coil region" evidence="1">
    <location>
        <begin position="56"/>
        <end position="86"/>
    </location>
</feature>
<dbReference type="EMBL" id="WHOA01000161">
    <property type="protein sequence ID" value="NOU74267.1"/>
    <property type="molecule type" value="Genomic_DNA"/>
</dbReference>